<feature type="region of interest" description="Disordered" evidence="6">
    <location>
        <begin position="567"/>
        <end position="623"/>
    </location>
</feature>
<dbReference type="SUPFAM" id="SSF57535">
    <property type="entry name" value="Complement control module/SCR domain"/>
    <property type="match status" value="4"/>
</dbReference>
<comment type="caution">
    <text evidence="10">The sequence shown here is derived from an EMBL/GenBank/DDBJ whole genome shotgun (WGS) entry which is preliminary data.</text>
</comment>
<gene>
    <name evidence="10" type="primary">CSMD1</name>
    <name evidence="11" type="synonym">Apoh</name>
    <name evidence="10" type="ORF">T4B_11788</name>
    <name evidence="11" type="ORF">T4C_8614</name>
</gene>
<dbReference type="Proteomes" id="UP000054805">
    <property type="component" value="Unassembled WGS sequence"/>
</dbReference>
<dbReference type="PROSITE" id="PS50923">
    <property type="entry name" value="SUSHI"/>
    <property type="match status" value="4"/>
</dbReference>
<feature type="transmembrane region" description="Helical" evidence="7">
    <location>
        <begin position="665"/>
        <end position="683"/>
    </location>
</feature>
<feature type="disulfide bond" evidence="5">
    <location>
        <begin position="70"/>
        <end position="97"/>
    </location>
</feature>
<keyword evidence="8" id="KW-0732">Signal</keyword>
<feature type="domain" description="Sushi" evidence="9">
    <location>
        <begin position="205"/>
        <end position="271"/>
    </location>
</feature>
<dbReference type="SMART" id="SM00032">
    <property type="entry name" value="CCP"/>
    <property type="match status" value="4"/>
</dbReference>
<feature type="domain" description="Sushi" evidence="9">
    <location>
        <begin position="352"/>
        <end position="413"/>
    </location>
</feature>
<feature type="domain" description="Sushi" evidence="9">
    <location>
        <begin position="45"/>
        <end position="99"/>
    </location>
</feature>
<reference evidence="12 13" key="1">
    <citation type="submission" date="2015-01" db="EMBL/GenBank/DDBJ databases">
        <title>Evolution of Trichinella species and genotypes.</title>
        <authorList>
            <person name="Korhonen P.K."/>
            <person name="Edoardo P."/>
            <person name="Giuseppe L.R."/>
            <person name="Gasser R.B."/>
        </authorList>
    </citation>
    <scope>NUCLEOTIDE SEQUENCE [LARGE SCALE GENOMIC DNA]</scope>
    <source>
        <strain evidence="11">ISS176</strain>
        <strain evidence="10">ISS588</strain>
    </source>
</reference>
<dbReference type="InterPro" id="IPR050350">
    <property type="entry name" value="Compl-Cell_Adhes-Reg"/>
</dbReference>
<feature type="compositionally biased region" description="Polar residues" evidence="6">
    <location>
        <begin position="604"/>
        <end position="623"/>
    </location>
</feature>
<feature type="non-terminal residue" evidence="10">
    <location>
        <position position="1"/>
    </location>
</feature>
<evidence type="ECO:0000259" key="9">
    <source>
        <dbReference type="PROSITE" id="PS50923"/>
    </source>
</evidence>
<dbReference type="Proteomes" id="UP000054826">
    <property type="component" value="Unassembled WGS sequence"/>
</dbReference>
<evidence type="ECO:0000313" key="13">
    <source>
        <dbReference type="Proteomes" id="UP000054826"/>
    </source>
</evidence>
<feature type="compositionally biased region" description="Polar residues" evidence="6">
    <location>
        <begin position="571"/>
        <end position="582"/>
    </location>
</feature>
<feature type="compositionally biased region" description="Low complexity" evidence="6">
    <location>
        <begin position="583"/>
        <end position="598"/>
    </location>
</feature>
<evidence type="ECO:0000256" key="7">
    <source>
        <dbReference type="SAM" id="Phobius"/>
    </source>
</evidence>
<keyword evidence="4" id="KW-0325">Glycoprotein</keyword>
<protein>
    <submittedName>
        <fullName evidence="10">Beta-2-glycoprotein 1</fullName>
    </submittedName>
</protein>
<dbReference type="PANTHER" id="PTHR19325">
    <property type="entry name" value="COMPLEMENT COMPONENT-RELATED SUSHI DOMAIN-CONTAINING"/>
    <property type="match status" value="1"/>
</dbReference>
<evidence type="ECO:0000313" key="10">
    <source>
        <dbReference type="EMBL" id="KRZ28809.1"/>
    </source>
</evidence>
<dbReference type="EMBL" id="JYDS01000053">
    <property type="protein sequence ID" value="KRZ28809.1"/>
    <property type="molecule type" value="Genomic_DNA"/>
</dbReference>
<feature type="chain" id="PRO_5009416228" evidence="8">
    <location>
        <begin position="30"/>
        <end position="752"/>
    </location>
</feature>
<evidence type="ECO:0000256" key="3">
    <source>
        <dbReference type="ARBA" id="ARBA00023157"/>
    </source>
</evidence>
<feature type="signal peptide" evidence="8">
    <location>
        <begin position="1"/>
        <end position="29"/>
    </location>
</feature>
<comment type="caution">
    <text evidence="5">Lacks conserved residue(s) required for the propagation of feature annotation.</text>
</comment>
<keyword evidence="1 5" id="KW-0768">Sushi</keyword>
<dbReference type="EMBL" id="JYDV01000009">
    <property type="protein sequence ID" value="KRZ43619.1"/>
    <property type="molecule type" value="Genomic_DNA"/>
</dbReference>
<feature type="domain" description="Sushi" evidence="9">
    <location>
        <begin position="272"/>
        <end position="350"/>
    </location>
</feature>
<feature type="disulfide bond" evidence="5">
    <location>
        <begin position="384"/>
        <end position="411"/>
    </location>
</feature>
<dbReference type="InterPro" id="IPR000436">
    <property type="entry name" value="Sushi_SCR_CCP_dom"/>
</dbReference>
<dbReference type="InterPro" id="IPR035976">
    <property type="entry name" value="Sushi/SCR/CCP_sf"/>
</dbReference>
<evidence type="ECO:0000256" key="4">
    <source>
        <dbReference type="ARBA" id="ARBA00023180"/>
    </source>
</evidence>
<dbReference type="Gene3D" id="2.10.70.10">
    <property type="entry name" value="Complement Module, domain 1"/>
    <property type="match status" value="2"/>
</dbReference>
<keyword evidence="7" id="KW-0812">Transmembrane</keyword>
<evidence type="ECO:0000256" key="8">
    <source>
        <dbReference type="SAM" id="SignalP"/>
    </source>
</evidence>
<dbReference type="Pfam" id="PF00084">
    <property type="entry name" value="Sushi"/>
    <property type="match status" value="2"/>
</dbReference>
<sequence length="752" mass="83231">LLKMGSVKNMKTLIYSFVITVLFCSSDQAIDTSTIEAQINDASLEQCGTLSIPNAQRLPSTFDTVLRYQCLSGYLDMANGTVRCVDGKWTPPPEKLCLKTCPDLSQLNAVMLIDRLPNGETSSRIVNSRDVSVMAAGSKLRVFCTGSNGLPKKDVYFLACLPDGQWRIITKYNGSGDFLMHVQVEKLCLLNLDNDDKSPILSNRDACLRFPRDPTVNIRYSTDIRNGIQVGTEAYINCVEPSHVLIQGQPWIRLCESNGQWSDSRQPRCIAMGCERPPVTTLLKPVYETKEGNKLSGRDAYFTEVGFVKVGVRVFFQCADPVHFYLEGEREFTCLPQSQWSVTQWPRCKPKRFCESPGAPSNGFYNYNPNVAKFSPGQILSFGCEEGYRLDGSMHLKCLDNGVWTSAIPQCRLSDWSNKRFITLMSIASILGTLLLAMVTLILLKQILLKRFHFGSRIRRLSGVHPAGGGIGLMSAAPSGHGVFPGNTARCVYNGDMDRLALIRFADDIQPNLPSYEEAISRMVAQRRAVPCFDSLSTLSGYCSRALRRLPSLSSLRSRDAVRSLREHPHFSNSNVSHGLNGSSDTVTNTSDSSTAVTLDTVGSGYSNSSSNRPQAGSLSSVTSGPYPGTVVINSSNSSGETAGIVEPVWRRTRCRKERLMRIQLYLEAFAGISLLLGLWPFWKIARIRQLVECKLCPMPWSFDRPEIIFNLIVHGGEIKSKARKPLACRSSVVTEAKPGWVADFVHSPGYI</sequence>
<name>A0A0V1J1H1_TRIPS</name>
<organism evidence="10 12">
    <name type="scientific">Trichinella pseudospiralis</name>
    <name type="common">Parasitic roundworm</name>
    <dbReference type="NCBI Taxonomy" id="6337"/>
    <lineage>
        <taxon>Eukaryota</taxon>
        <taxon>Metazoa</taxon>
        <taxon>Ecdysozoa</taxon>
        <taxon>Nematoda</taxon>
        <taxon>Enoplea</taxon>
        <taxon>Dorylaimia</taxon>
        <taxon>Trichinellida</taxon>
        <taxon>Trichinellidae</taxon>
        <taxon>Trichinella</taxon>
    </lineage>
</organism>
<feature type="non-terminal residue" evidence="10">
    <location>
        <position position="752"/>
    </location>
</feature>
<feature type="transmembrane region" description="Helical" evidence="7">
    <location>
        <begin position="421"/>
        <end position="444"/>
    </location>
</feature>
<evidence type="ECO:0000313" key="11">
    <source>
        <dbReference type="EMBL" id="KRZ43619.1"/>
    </source>
</evidence>
<evidence type="ECO:0000256" key="5">
    <source>
        <dbReference type="PROSITE-ProRule" id="PRU00302"/>
    </source>
</evidence>
<keyword evidence="12" id="KW-1185">Reference proteome</keyword>
<dbReference type="PANTHER" id="PTHR19325:SF575">
    <property type="entry name" value="LOCOMOTION-RELATED PROTEIN HIKARU GENKI"/>
    <property type="match status" value="1"/>
</dbReference>
<evidence type="ECO:0000256" key="2">
    <source>
        <dbReference type="ARBA" id="ARBA00022737"/>
    </source>
</evidence>
<accession>A0A0V1J1H1</accession>
<keyword evidence="2" id="KW-0677">Repeat</keyword>
<evidence type="ECO:0000256" key="1">
    <source>
        <dbReference type="ARBA" id="ARBA00022659"/>
    </source>
</evidence>
<evidence type="ECO:0000313" key="12">
    <source>
        <dbReference type="Proteomes" id="UP000054805"/>
    </source>
</evidence>
<keyword evidence="7" id="KW-0472">Membrane</keyword>
<keyword evidence="7" id="KW-1133">Transmembrane helix</keyword>
<evidence type="ECO:0000256" key="6">
    <source>
        <dbReference type="SAM" id="MobiDB-lite"/>
    </source>
</evidence>
<dbReference type="AlphaFoldDB" id="A0A0V1J1H1"/>
<proteinExistence type="predicted"/>
<dbReference type="CDD" id="cd00033">
    <property type="entry name" value="CCP"/>
    <property type="match status" value="3"/>
</dbReference>
<keyword evidence="3 5" id="KW-1015">Disulfide bond</keyword>